<evidence type="ECO:0000256" key="4">
    <source>
        <dbReference type="ARBA" id="ARBA00022833"/>
    </source>
</evidence>
<dbReference type="InterPro" id="IPR024079">
    <property type="entry name" value="MetalloPept_cat_dom_sf"/>
</dbReference>
<feature type="binding site" evidence="6">
    <location>
        <position position="10"/>
    </location>
    <ligand>
        <name>Zn(2+)</name>
        <dbReference type="ChEBI" id="CHEBI:29105"/>
        <note>catalytic</note>
    </ligand>
</feature>
<dbReference type="PRINTS" id="PR00480">
    <property type="entry name" value="ASTACIN"/>
</dbReference>
<reference evidence="9 10" key="1">
    <citation type="submission" date="2024-05" db="EMBL/GenBank/DDBJ databases">
        <authorList>
            <person name="Wallberg A."/>
        </authorList>
    </citation>
    <scope>NUCLEOTIDE SEQUENCE [LARGE SCALE GENOMIC DNA]</scope>
</reference>
<keyword evidence="4 6" id="KW-0862">Zinc</keyword>
<evidence type="ECO:0000256" key="2">
    <source>
        <dbReference type="ARBA" id="ARBA00022723"/>
    </source>
</evidence>
<dbReference type="Proteomes" id="UP001497623">
    <property type="component" value="Unassembled WGS sequence"/>
</dbReference>
<dbReference type="SUPFAM" id="SSF55486">
    <property type="entry name" value="Metalloproteases ('zincins'), catalytic domain"/>
    <property type="match status" value="1"/>
</dbReference>
<evidence type="ECO:0000256" key="3">
    <source>
        <dbReference type="ARBA" id="ARBA00022801"/>
    </source>
</evidence>
<dbReference type="PANTHER" id="PTHR10127:SF780">
    <property type="entry name" value="METALLOENDOPEPTIDASE"/>
    <property type="match status" value="1"/>
</dbReference>
<dbReference type="PANTHER" id="PTHR10127">
    <property type="entry name" value="DISCOIDIN, CUB, EGF, LAMININ , AND ZINC METALLOPROTEASE DOMAIN CONTAINING"/>
    <property type="match status" value="1"/>
</dbReference>
<feature type="binding site" evidence="6">
    <location>
        <position position="16"/>
    </location>
    <ligand>
        <name>Zn(2+)</name>
        <dbReference type="ChEBI" id="CHEBI:29105"/>
        <note>catalytic</note>
    </ligand>
</feature>
<organism evidence="9 10">
    <name type="scientific">Meganyctiphanes norvegica</name>
    <name type="common">Northern krill</name>
    <name type="synonym">Thysanopoda norvegica</name>
    <dbReference type="NCBI Taxonomy" id="48144"/>
    <lineage>
        <taxon>Eukaryota</taxon>
        <taxon>Metazoa</taxon>
        <taxon>Ecdysozoa</taxon>
        <taxon>Arthropoda</taxon>
        <taxon>Crustacea</taxon>
        <taxon>Multicrustacea</taxon>
        <taxon>Malacostraca</taxon>
        <taxon>Eumalacostraca</taxon>
        <taxon>Eucarida</taxon>
        <taxon>Euphausiacea</taxon>
        <taxon>Euphausiidae</taxon>
        <taxon>Meganyctiphanes</taxon>
    </lineage>
</organism>
<sequence>DYKVDHEIGHAMGFYHEQSRSDRADYIILKWDNINEGELGVKFTNNDVKYDYSSRMHGHGLKNTKNGKLTILTKDSLDQELIGSNVGLSHRDWLTANKIYKCIDKWLSNCNLSEDPCQN</sequence>
<dbReference type="Gene3D" id="3.40.390.10">
    <property type="entry name" value="Collagenase (Catalytic Domain)"/>
    <property type="match status" value="1"/>
</dbReference>
<evidence type="ECO:0000259" key="8">
    <source>
        <dbReference type="PROSITE" id="PS51864"/>
    </source>
</evidence>
<keyword evidence="3 6" id="KW-0378">Hydrolase</keyword>
<feature type="non-terminal residue" evidence="9">
    <location>
        <position position="1"/>
    </location>
</feature>
<dbReference type="AlphaFoldDB" id="A0AAV2SI56"/>
<keyword evidence="5 6" id="KW-0482">Metalloprotease</keyword>
<evidence type="ECO:0000256" key="5">
    <source>
        <dbReference type="ARBA" id="ARBA00023049"/>
    </source>
</evidence>
<dbReference type="EMBL" id="CAXKWB010063910">
    <property type="protein sequence ID" value="CAL4187029.1"/>
    <property type="molecule type" value="Genomic_DNA"/>
</dbReference>
<dbReference type="InterPro" id="IPR001506">
    <property type="entry name" value="Peptidase_M12A"/>
</dbReference>
<dbReference type="PROSITE" id="PS51864">
    <property type="entry name" value="ASTACIN"/>
    <property type="match status" value="1"/>
</dbReference>
<comment type="caution">
    <text evidence="6">Lacks conserved residue(s) required for the propagation of feature annotation.</text>
</comment>
<feature type="binding site" evidence="6">
    <location>
        <position position="6"/>
    </location>
    <ligand>
        <name>Zn(2+)</name>
        <dbReference type="ChEBI" id="CHEBI:29105"/>
        <note>catalytic</note>
    </ligand>
</feature>
<protein>
    <recommendedName>
        <fullName evidence="7">Metalloendopeptidase</fullName>
        <ecNumber evidence="7">3.4.24.-</ecNumber>
    </recommendedName>
</protein>
<keyword evidence="1 6" id="KW-0645">Protease</keyword>
<evidence type="ECO:0000313" key="10">
    <source>
        <dbReference type="Proteomes" id="UP001497623"/>
    </source>
</evidence>
<evidence type="ECO:0000313" key="9">
    <source>
        <dbReference type="EMBL" id="CAL4187029.1"/>
    </source>
</evidence>
<proteinExistence type="predicted"/>
<keyword evidence="2 6" id="KW-0479">Metal-binding</keyword>
<comment type="cofactor">
    <cofactor evidence="6 7">
        <name>Zn(2+)</name>
        <dbReference type="ChEBI" id="CHEBI:29105"/>
    </cofactor>
    <text evidence="6 7">Binds 1 zinc ion per subunit.</text>
</comment>
<evidence type="ECO:0000256" key="6">
    <source>
        <dbReference type="PROSITE-ProRule" id="PRU01211"/>
    </source>
</evidence>
<evidence type="ECO:0000256" key="1">
    <source>
        <dbReference type="ARBA" id="ARBA00022670"/>
    </source>
</evidence>
<dbReference type="GO" id="GO:0008270">
    <property type="term" value="F:zinc ion binding"/>
    <property type="evidence" value="ECO:0007669"/>
    <property type="project" value="UniProtKB-UniRule"/>
</dbReference>
<accession>A0AAV2SI56</accession>
<comment type="caution">
    <text evidence="9">The sequence shown here is derived from an EMBL/GenBank/DDBJ whole genome shotgun (WGS) entry which is preliminary data.</text>
</comment>
<evidence type="ECO:0000256" key="7">
    <source>
        <dbReference type="RuleBase" id="RU361183"/>
    </source>
</evidence>
<name>A0AAV2SI56_MEGNR</name>
<feature type="non-terminal residue" evidence="9">
    <location>
        <position position="119"/>
    </location>
</feature>
<keyword evidence="10" id="KW-1185">Reference proteome</keyword>
<dbReference type="GO" id="GO:0006508">
    <property type="term" value="P:proteolysis"/>
    <property type="evidence" value="ECO:0007669"/>
    <property type="project" value="UniProtKB-KW"/>
</dbReference>
<dbReference type="EC" id="3.4.24.-" evidence="7"/>
<gene>
    <name evidence="9" type="ORF">MNOR_LOCUS36139</name>
</gene>
<feature type="domain" description="Peptidase M12A" evidence="8">
    <location>
        <begin position="1"/>
        <end position="103"/>
    </location>
</feature>
<dbReference type="GO" id="GO:0004222">
    <property type="term" value="F:metalloendopeptidase activity"/>
    <property type="evidence" value="ECO:0007669"/>
    <property type="project" value="UniProtKB-UniRule"/>
</dbReference>
<dbReference type="Pfam" id="PF01400">
    <property type="entry name" value="Astacin"/>
    <property type="match status" value="1"/>
</dbReference>
<feature type="active site" evidence="6">
    <location>
        <position position="7"/>
    </location>
</feature>